<feature type="domain" description="HIT-type" evidence="6">
    <location>
        <begin position="223"/>
        <end position="256"/>
    </location>
</feature>
<keyword evidence="8" id="KW-1185">Reference proteome</keyword>
<organism evidence="7 8">
    <name type="scientific">Lachancea mirantina</name>
    <dbReference type="NCBI Taxonomy" id="1230905"/>
    <lineage>
        <taxon>Eukaryota</taxon>
        <taxon>Fungi</taxon>
        <taxon>Dikarya</taxon>
        <taxon>Ascomycota</taxon>
        <taxon>Saccharomycotina</taxon>
        <taxon>Saccharomycetes</taxon>
        <taxon>Saccharomycetales</taxon>
        <taxon>Saccharomycetaceae</taxon>
        <taxon>Lachancea</taxon>
    </lineage>
</organism>
<sequence length="258" mass="28972">MKLVEEINWKTYNPNVYFTSVNAANPASRNRISKTTSSAGFRNNKRINYSLADLEVRLYSQQDSATKQANGSKSDSGKKTAAERHNQQEVLKSRRRLLEIDTENPHDTSDVPHLMSSLTGLTRDRIDSAGGGSTSQGLSSSINRPSKNKFDIPKNLDMLYRSVKPPVPKRKNTNRVVALKKTLSSRRPLMSFLDTLDQVNKSIICHNVYNKKYYKVLPVITVCSICGGYNSISSCVRCGNKICSLRCFTLHNETRCTM</sequence>
<feature type="compositionally biased region" description="Basic and acidic residues" evidence="5">
    <location>
        <begin position="96"/>
        <end position="110"/>
    </location>
</feature>
<dbReference type="InterPro" id="IPR039723">
    <property type="entry name" value="Vps71/ZNHIT1"/>
</dbReference>
<feature type="region of interest" description="Disordered" evidence="5">
    <location>
        <begin position="62"/>
        <end position="148"/>
    </location>
</feature>
<evidence type="ECO:0000313" key="8">
    <source>
        <dbReference type="Proteomes" id="UP000191024"/>
    </source>
</evidence>
<dbReference type="GO" id="GO:0008270">
    <property type="term" value="F:zinc ion binding"/>
    <property type="evidence" value="ECO:0007669"/>
    <property type="project" value="UniProtKB-UniRule"/>
</dbReference>
<feature type="compositionally biased region" description="Polar residues" evidence="5">
    <location>
        <begin position="62"/>
        <end position="74"/>
    </location>
</feature>
<evidence type="ECO:0000256" key="5">
    <source>
        <dbReference type="SAM" id="MobiDB-lite"/>
    </source>
</evidence>
<evidence type="ECO:0000256" key="2">
    <source>
        <dbReference type="ARBA" id="ARBA00022771"/>
    </source>
</evidence>
<evidence type="ECO:0000313" key="7">
    <source>
        <dbReference type="EMBL" id="SCU88725.1"/>
    </source>
</evidence>
<reference evidence="7 8" key="1">
    <citation type="submission" date="2016-03" db="EMBL/GenBank/DDBJ databases">
        <authorList>
            <person name="Devillers H."/>
        </authorList>
    </citation>
    <scope>NUCLEOTIDE SEQUENCE [LARGE SCALE GENOMIC DNA]</scope>
    <source>
        <strain evidence="7">CBS 11717</strain>
    </source>
</reference>
<keyword evidence="3" id="KW-0862">Zinc</keyword>
<keyword evidence="1" id="KW-0479">Metal-binding</keyword>
<protein>
    <submittedName>
        <fullName evidence="7">LAMI_0D11122g1_1</fullName>
    </submittedName>
</protein>
<dbReference type="PANTHER" id="PTHR13093">
    <property type="entry name" value="ZINC FINGER HIT DOMAIN CONTAINING PROTEIN 1"/>
    <property type="match status" value="1"/>
</dbReference>
<evidence type="ECO:0000256" key="1">
    <source>
        <dbReference type="ARBA" id="ARBA00022723"/>
    </source>
</evidence>
<name>A0A1G4JFG1_9SACH</name>
<dbReference type="STRING" id="1230905.A0A1G4JFG1"/>
<gene>
    <name evidence="7" type="ORF">LAMI_0D11122G</name>
</gene>
<dbReference type="GO" id="GO:0005634">
    <property type="term" value="C:nucleus"/>
    <property type="evidence" value="ECO:0007669"/>
    <property type="project" value="UniProtKB-ARBA"/>
</dbReference>
<proteinExistence type="predicted"/>
<keyword evidence="2 4" id="KW-0863">Zinc-finger</keyword>
<dbReference type="CDD" id="cd21437">
    <property type="entry name" value="zf-HIT_ZNHIT1_like"/>
    <property type="match status" value="1"/>
</dbReference>
<dbReference type="PROSITE" id="PS51083">
    <property type="entry name" value="ZF_HIT"/>
    <property type="match status" value="1"/>
</dbReference>
<dbReference type="OrthoDB" id="74807at2759"/>
<dbReference type="EMBL" id="LT598463">
    <property type="protein sequence ID" value="SCU88725.1"/>
    <property type="molecule type" value="Genomic_DNA"/>
</dbReference>
<feature type="compositionally biased region" description="Basic and acidic residues" evidence="5">
    <location>
        <begin position="75"/>
        <end position="87"/>
    </location>
</feature>
<accession>A0A1G4JFG1</accession>
<dbReference type="Proteomes" id="UP000191024">
    <property type="component" value="Chromosome D"/>
</dbReference>
<dbReference type="GO" id="GO:0006338">
    <property type="term" value="P:chromatin remodeling"/>
    <property type="evidence" value="ECO:0007669"/>
    <property type="project" value="InterPro"/>
</dbReference>
<evidence type="ECO:0000256" key="4">
    <source>
        <dbReference type="PROSITE-ProRule" id="PRU00453"/>
    </source>
</evidence>
<evidence type="ECO:0000256" key="3">
    <source>
        <dbReference type="ARBA" id="ARBA00022833"/>
    </source>
</evidence>
<dbReference type="InterPro" id="IPR007529">
    <property type="entry name" value="Znf_HIT"/>
</dbReference>
<evidence type="ECO:0000259" key="6">
    <source>
        <dbReference type="PROSITE" id="PS51083"/>
    </source>
</evidence>
<dbReference type="AlphaFoldDB" id="A0A1G4JFG1"/>